<dbReference type="EMBL" id="JEMC01003764">
    <property type="protein sequence ID" value="KYF78718.1"/>
    <property type="molecule type" value="Genomic_DNA"/>
</dbReference>
<dbReference type="AlphaFoldDB" id="A0A150SIU9"/>
<proteinExistence type="predicted"/>
<evidence type="ECO:0000313" key="2">
    <source>
        <dbReference type="Proteomes" id="UP000075515"/>
    </source>
</evidence>
<dbReference type="Proteomes" id="UP000075515">
    <property type="component" value="Unassembled WGS sequence"/>
</dbReference>
<gene>
    <name evidence="1" type="ORF">BE18_23370</name>
</gene>
<accession>A0A150SIU9</accession>
<reference evidence="1 2" key="1">
    <citation type="submission" date="2014-02" db="EMBL/GenBank/DDBJ databases">
        <title>The small core and large imbalanced accessory genome model reveals a collaborative survival strategy of Sorangium cellulosum strains in nature.</title>
        <authorList>
            <person name="Han K."/>
            <person name="Peng R."/>
            <person name="Blom J."/>
            <person name="Li Y.-Z."/>
        </authorList>
    </citation>
    <scope>NUCLEOTIDE SEQUENCE [LARGE SCALE GENOMIC DNA]</scope>
    <source>
        <strain evidence="1 2">So0149</strain>
    </source>
</reference>
<comment type="caution">
    <text evidence="1">The sequence shown here is derived from an EMBL/GenBank/DDBJ whole genome shotgun (WGS) entry which is preliminary data.</text>
</comment>
<name>A0A150SIU9_SORCE</name>
<protein>
    <submittedName>
        <fullName evidence="1">Uncharacterized protein</fullName>
    </submittedName>
</protein>
<sequence>MLLAPGAAYMAYAGDMRVYRLLCDKLEERTRGLEAPDGGVSDEVISPDVLTMLIQHAAAAT</sequence>
<organism evidence="1 2">
    <name type="scientific">Sorangium cellulosum</name>
    <name type="common">Polyangium cellulosum</name>
    <dbReference type="NCBI Taxonomy" id="56"/>
    <lineage>
        <taxon>Bacteria</taxon>
        <taxon>Pseudomonadati</taxon>
        <taxon>Myxococcota</taxon>
        <taxon>Polyangia</taxon>
        <taxon>Polyangiales</taxon>
        <taxon>Polyangiaceae</taxon>
        <taxon>Sorangium</taxon>
    </lineage>
</organism>
<evidence type="ECO:0000313" key="1">
    <source>
        <dbReference type="EMBL" id="KYF78718.1"/>
    </source>
</evidence>